<proteinExistence type="predicted"/>
<reference evidence="1" key="1">
    <citation type="submission" date="2021-05" db="EMBL/GenBank/DDBJ databases">
        <authorList>
            <person name="Pan Q."/>
            <person name="Jouanno E."/>
            <person name="Zahm M."/>
            <person name="Klopp C."/>
            <person name="Cabau C."/>
            <person name="Louis A."/>
            <person name="Berthelot C."/>
            <person name="Parey E."/>
            <person name="Roest Crollius H."/>
            <person name="Montfort J."/>
            <person name="Robinson-Rechavi M."/>
            <person name="Bouchez O."/>
            <person name="Lampietro C."/>
            <person name="Lopez Roques C."/>
            <person name="Donnadieu C."/>
            <person name="Postlethwait J."/>
            <person name="Bobe J."/>
            <person name="Dillon D."/>
            <person name="Chandos A."/>
            <person name="von Hippel F."/>
            <person name="Guiguen Y."/>
        </authorList>
    </citation>
    <scope>NUCLEOTIDE SEQUENCE</scope>
    <source>
        <strain evidence="1">YG-Jan2019</strain>
    </source>
</reference>
<accession>A0ACC2FZ89</accession>
<dbReference type="Proteomes" id="UP001157502">
    <property type="component" value="Chromosome 20"/>
</dbReference>
<protein>
    <submittedName>
        <fullName evidence="1">Uncharacterized protein</fullName>
    </submittedName>
</protein>
<gene>
    <name evidence="1" type="ORF">DPEC_G00239950</name>
</gene>
<dbReference type="EMBL" id="CM055747">
    <property type="protein sequence ID" value="KAJ7996719.1"/>
    <property type="molecule type" value="Genomic_DNA"/>
</dbReference>
<sequence>MIPRMTTHNHNEADKTVFVANLGSSANEGILFELFLQAGPLKKVTIPRDREGRQRSYGFVYYKYAEAVPYAIALLNGTWLCGRPIRLQYGTGSSYQDEGSGPQDTEDDRRDPSHGTPRISVNIGLPDSAVFHFTGRVDESLPSQEQFLWNSMVCRDLSDQCPLSISPVQPHYYAPPSPLCPPIAPLLPWPMPPYPRWGPSQHPHQGLGQASLLTPTPSFIKPVKQSAHQREGPDEQKAKQEDMESEKPRKHRRSRERSHRGQRHRNRCKK</sequence>
<evidence type="ECO:0000313" key="1">
    <source>
        <dbReference type="EMBL" id="KAJ7996719.1"/>
    </source>
</evidence>
<name>A0ACC2FZ89_DALPE</name>
<comment type="caution">
    <text evidence="1">The sequence shown here is derived from an EMBL/GenBank/DDBJ whole genome shotgun (WGS) entry which is preliminary data.</text>
</comment>
<organism evidence="1 2">
    <name type="scientific">Dallia pectoralis</name>
    <name type="common">Alaska blackfish</name>
    <dbReference type="NCBI Taxonomy" id="75939"/>
    <lineage>
        <taxon>Eukaryota</taxon>
        <taxon>Metazoa</taxon>
        <taxon>Chordata</taxon>
        <taxon>Craniata</taxon>
        <taxon>Vertebrata</taxon>
        <taxon>Euteleostomi</taxon>
        <taxon>Actinopterygii</taxon>
        <taxon>Neopterygii</taxon>
        <taxon>Teleostei</taxon>
        <taxon>Protacanthopterygii</taxon>
        <taxon>Esociformes</taxon>
        <taxon>Umbridae</taxon>
        <taxon>Dallia</taxon>
    </lineage>
</organism>
<evidence type="ECO:0000313" key="2">
    <source>
        <dbReference type="Proteomes" id="UP001157502"/>
    </source>
</evidence>
<keyword evidence="2" id="KW-1185">Reference proteome</keyword>